<dbReference type="InterPro" id="IPR036291">
    <property type="entry name" value="NAD(P)-bd_dom_sf"/>
</dbReference>
<gene>
    <name evidence="3" type="ORF">DCK97_26445</name>
</gene>
<sequence>MTVLITGAAGFIGSHVASLLLDRGEEVLGIDDLNDYYDPALKRARLARLEGRAGFAF</sequence>
<proteinExistence type="predicted"/>
<evidence type="ECO:0000313" key="4">
    <source>
        <dbReference type="Proteomes" id="UP000257706"/>
    </source>
</evidence>
<dbReference type="Pfam" id="PF01370">
    <property type="entry name" value="Epimerase"/>
    <property type="match status" value="1"/>
</dbReference>
<dbReference type="SUPFAM" id="SSF51735">
    <property type="entry name" value="NAD(P)-binding Rossmann-fold domains"/>
    <property type="match status" value="1"/>
</dbReference>
<dbReference type="AlphaFoldDB" id="A0A3B9IUQ2"/>
<keyword evidence="1" id="KW-0520">NAD</keyword>
<feature type="domain" description="NAD-dependent epimerase/dehydratase" evidence="2">
    <location>
        <begin position="3"/>
        <end position="40"/>
    </location>
</feature>
<dbReference type="InterPro" id="IPR001509">
    <property type="entry name" value="Epimerase_deHydtase"/>
</dbReference>
<evidence type="ECO:0000256" key="1">
    <source>
        <dbReference type="ARBA" id="ARBA00023027"/>
    </source>
</evidence>
<evidence type="ECO:0000313" key="3">
    <source>
        <dbReference type="EMBL" id="HAE50959.1"/>
    </source>
</evidence>
<feature type="non-terminal residue" evidence="3">
    <location>
        <position position="57"/>
    </location>
</feature>
<evidence type="ECO:0000259" key="2">
    <source>
        <dbReference type="Pfam" id="PF01370"/>
    </source>
</evidence>
<dbReference type="Gene3D" id="3.40.50.720">
    <property type="entry name" value="NAD(P)-binding Rossmann-like Domain"/>
    <property type="match status" value="1"/>
</dbReference>
<dbReference type="PANTHER" id="PTHR43574">
    <property type="entry name" value="EPIMERASE-RELATED"/>
    <property type="match status" value="1"/>
</dbReference>
<reference evidence="3 4" key="1">
    <citation type="journal article" date="2018" name="Nat. Biotechnol.">
        <title>A standardized bacterial taxonomy based on genome phylogeny substantially revises the tree of life.</title>
        <authorList>
            <person name="Parks D.H."/>
            <person name="Chuvochina M."/>
            <person name="Waite D.W."/>
            <person name="Rinke C."/>
            <person name="Skarshewski A."/>
            <person name="Chaumeil P.A."/>
            <person name="Hugenholtz P."/>
        </authorList>
    </citation>
    <scope>NUCLEOTIDE SEQUENCE [LARGE SCALE GENOMIC DNA]</scope>
    <source>
        <strain evidence="3">UBA8739</strain>
    </source>
</reference>
<organism evidence="3 4">
    <name type="scientific">Tistrella mobilis</name>
    <dbReference type="NCBI Taxonomy" id="171437"/>
    <lineage>
        <taxon>Bacteria</taxon>
        <taxon>Pseudomonadati</taxon>
        <taxon>Pseudomonadota</taxon>
        <taxon>Alphaproteobacteria</taxon>
        <taxon>Geminicoccales</taxon>
        <taxon>Geminicoccaceae</taxon>
        <taxon>Tistrella</taxon>
    </lineage>
</organism>
<protein>
    <submittedName>
        <fullName evidence="3">Protein CapI</fullName>
    </submittedName>
</protein>
<accession>A0A3B9IUQ2</accession>
<dbReference type="Proteomes" id="UP000257706">
    <property type="component" value="Unassembled WGS sequence"/>
</dbReference>
<name>A0A3B9IUQ2_9PROT</name>
<dbReference type="EMBL" id="DMAI01000431">
    <property type="protein sequence ID" value="HAE50959.1"/>
    <property type="molecule type" value="Genomic_DNA"/>
</dbReference>
<comment type="caution">
    <text evidence="3">The sequence shown here is derived from an EMBL/GenBank/DDBJ whole genome shotgun (WGS) entry which is preliminary data.</text>
</comment>